<evidence type="ECO:0000313" key="1">
    <source>
        <dbReference type="EMBL" id="PIT54850.1"/>
    </source>
</evidence>
<name>A0A2N9XXQ5_9NEIS</name>
<dbReference type="AlphaFoldDB" id="A0A2N9XXQ5"/>
<gene>
    <name evidence="1" type="ORF">BHC49_07515</name>
</gene>
<proteinExistence type="predicted"/>
<reference evidence="1 2" key="1">
    <citation type="journal article" date="2017" name="MBio">
        <title>Type VI secretion-mediated competition in the bee gut microbiome.</title>
        <authorList>
            <person name="Steele M.I."/>
            <person name="Kwong W.K."/>
            <person name="Powell J.E."/>
            <person name="Whiteley M."/>
            <person name="Moran N.A."/>
        </authorList>
    </citation>
    <scope>NUCLEOTIDE SEQUENCE [LARGE SCALE GENOMIC DNA]</scope>
    <source>
        <strain evidence="1 2">Nev3CBA3</strain>
    </source>
</reference>
<dbReference type="EMBL" id="MEIS01000109">
    <property type="protein sequence ID" value="PIT54850.1"/>
    <property type="molecule type" value="Genomic_DNA"/>
</dbReference>
<organism evidence="1 2">
    <name type="scientific">Snodgrassella alvi</name>
    <dbReference type="NCBI Taxonomy" id="1196083"/>
    <lineage>
        <taxon>Bacteria</taxon>
        <taxon>Pseudomonadati</taxon>
        <taxon>Pseudomonadota</taxon>
        <taxon>Betaproteobacteria</taxon>
        <taxon>Neisseriales</taxon>
        <taxon>Neisseriaceae</taxon>
        <taxon>Snodgrassella</taxon>
    </lineage>
</organism>
<sequence length="92" mass="9793">MADGIAETKEIKQIEKLYTALGLDKSTIASNIHALSVSAAKPLQMQPLPVSKNDKGVAEKLDTSILDSAILKLHESETSDVQSLLGTIFANS</sequence>
<dbReference type="RefSeq" id="WP_100137591.1">
    <property type="nucleotide sequence ID" value="NZ_MEIS01000109.1"/>
</dbReference>
<dbReference type="Proteomes" id="UP000229434">
    <property type="component" value="Unassembled WGS sequence"/>
</dbReference>
<dbReference type="OrthoDB" id="227636at2"/>
<comment type="caution">
    <text evidence="1">The sequence shown here is derived from an EMBL/GenBank/DDBJ whole genome shotgun (WGS) entry which is preliminary data.</text>
</comment>
<accession>A0A2N9XXQ5</accession>
<protein>
    <submittedName>
        <fullName evidence="1">Uncharacterized protein</fullName>
    </submittedName>
</protein>
<evidence type="ECO:0000313" key="2">
    <source>
        <dbReference type="Proteomes" id="UP000229434"/>
    </source>
</evidence>